<dbReference type="AlphaFoldDB" id="A0A4P9YEP1"/>
<organism evidence="1 2">
    <name type="scientific">Rozella allomycis (strain CSF55)</name>
    <dbReference type="NCBI Taxonomy" id="988480"/>
    <lineage>
        <taxon>Eukaryota</taxon>
        <taxon>Fungi</taxon>
        <taxon>Fungi incertae sedis</taxon>
        <taxon>Cryptomycota</taxon>
        <taxon>Cryptomycota incertae sedis</taxon>
        <taxon>Rozella</taxon>
    </lineage>
</organism>
<protein>
    <submittedName>
        <fullName evidence="1">Uncharacterized protein</fullName>
    </submittedName>
</protein>
<sequence length="171" mass="19656">MIFKDLVAQVKQDCRNCDAQVAETLSLIYPHHCFNQEPDKLGELFSLALIYEKPKILKRLLPLMDITTHFKLINLAIRQTDVELLDLAVRALGVCFADTILLQIEGHKMAIEWALERGDLEYDFPLYALDLNVDLILALKRSERGRYLLDLIDEQYDASQDEIEANLNPLV</sequence>
<gene>
    <name evidence="1" type="ORF">ROZALSC1DRAFT_30385</name>
</gene>
<dbReference type="EMBL" id="ML005654">
    <property type="protein sequence ID" value="RKP17856.1"/>
    <property type="molecule type" value="Genomic_DNA"/>
</dbReference>
<accession>A0A4P9YEP1</accession>
<reference evidence="2" key="1">
    <citation type="journal article" date="2018" name="Nat. Microbiol.">
        <title>Leveraging single-cell genomics to expand the fungal tree of life.</title>
        <authorList>
            <person name="Ahrendt S.R."/>
            <person name="Quandt C.A."/>
            <person name="Ciobanu D."/>
            <person name="Clum A."/>
            <person name="Salamov A."/>
            <person name="Andreopoulos B."/>
            <person name="Cheng J.F."/>
            <person name="Woyke T."/>
            <person name="Pelin A."/>
            <person name="Henrissat B."/>
            <person name="Reynolds N.K."/>
            <person name="Benny G.L."/>
            <person name="Smith M.E."/>
            <person name="James T.Y."/>
            <person name="Grigoriev I.V."/>
        </authorList>
    </citation>
    <scope>NUCLEOTIDE SEQUENCE [LARGE SCALE GENOMIC DNA]</scope>
    <source>
        <strain evidence="2">CSF55</strain>
    </source>
</reference>
<evidence type="ECO:0000313" key="2">
    <source>
        <dbReference type="Proteomes" id="UP000281549"/>
    </source>
</evidence>
<dbReference type="Proteomes" id="UP000281549">
    <property type="component" value="Unassembled WGS sequence"/>
</dbReference>
<evidence type="ECO:0000313" key="1">
    <source>
        <dbReference type="EMBL" id="RKP17856.1"/>
    </source>
</evidence>
<name>A0A4P9YEP1_ROZAC</name>
<proteinExistence type="predicted"/>